<gene>
    <name evidence="3" type="ORF">EV702DRAFT_731617</name>
</gene>
<dbReference type="AlphaFoldDB" id="A0A9P7A1G0"/>
<evidence type="ECO:0000313" key="4">
    <source>
        <dbReference type="Proteomes" id="UP000714275"/>
    </source>
</evidence>
<evidence type="ECO:0000256" key="2">
    <source>
        <dbReference type="SAM" id="SignalP"/>
    </source>
</evidence>
<evidence type="ECO:0000256" key="1">
    <source>
        <dbReference type="SAM" id="Phobius"/>
    </source>
</evidence>
<feature type="chain" id="PRO_5040422978" evidence="2">
    <location>
        <begin position="21"/>
        <end position="94"/>
    </location>
</feature>
<protein>
    <submittedName>
        <fullName evidence="3">Uncharacterized protein</fullName>
    </submittedName>
</protein>
<comment type="caution">
    <text evidence="3">The sequence shown here is derived from an EMBL/GenBank/DDBJ whole genome shotgun (WGS) entry which is preliminary data.</text>
</comment>
<keyword evidence="4" id="KW-1185">Reference proteome</keyword>
<keyword evidence="1" id="KW-1133">Transmembrane helix</keyword>
<reference evidence="3" key="1">
    <citation type="journal article" date="2020" name="New Phytol.">
        <title>Comparative genomics reveals dynamic genome evolution in host specialist ectomycorrhizal fungi.</title>
        <authorList>
            <person name="Lofgren L.A."/>
            <person name="Nguyen N.H."/>
            <person name="Vilgalys R."/>
            <person name="Ruytinx J."/>
            <person name="Liao H.L."/>
            <person name="Branco S."/>
            <person name="Kuo A."/>
            <person name="LaButti K."/>
            <person name="Lipzen A."/>
            <person name="Andreopoulos W."/>
            <person name="Pangilinan J."/>
            <person name="Riley R."/>
            <person name="Hundley H."/>
            <person name="Na H."/>
            <person name="Barry K."/>
            <person name="Grigoriev I.V."/>
            <person name="Stajich J.E."/>
            <person name="Kennedy P.G."/>
        </authorList>
    </citation>
    <scope>NUCLEOTIDE SEQUENCE</scope>
    <source>
        <strain evidence="3">DOB743</strain>
    </source>
</reference>
<keyword evidence="1" id="KW-0812">Transmembrane</keyword>
<accession>A0A9P7A1G0</accession>
<evidence type="ECO:0000313" key="3">
    <source>
        <dbReference type="EMBL" id="KAG1780622.1"/>
    </source>
</evidence>
<feature type="signal peptide" evidence="2">
    <location>
        <begin position="1"/>
        <end position="20"/>
    </location>
</feature>
<keyword evidence="1" id="KW-0472">Membrane</keyword>
<dbReference type="Proteomes" id="UP000714275">
    <property type="component" value="Unassembled WGS sequence"/>
</dbReference>
<name>A0A9P7A1G0_9AGAM</name>
<sequence length="94" mass="10664">MFPPWTLSLIWAIISTEVSSVFDCVSWSSLVKAVGFSFLSQFNSYSFHNVIYVLACSVLSLWLSIWSDTVARIYYSLRRSAVPQVAHTQHQSQA</sequence>
<feature type="transmembrane region" description="Helical" evidence="1">
    <location>
        <begin position="49"/>
        <end position="71"/>
    </location>
</feature>
<keyword evidence="2" id="KW-0732">Signal</keyword>
<proteinExistence type="predicted"/>
<organism evidence="3 4">
    <name type="scientific">Suillus placidus</name>
    <dbReference type="NCBI Taxonomy" id="48579"/>
    <lineage>
        <taxon>Eukaryota</taxon>
        <taxon>Fungi</taxon>
        <taxon>Dikarya</taxon>
        <taxon>Basidiomycota</taxon>
        <taxon>Agaricomycotina</taxon>
        <taxon>Agaricomycetes</taxon>
        <taxon>Agaricomycetidae</taxon>
        <taxon>Boletales</taxon>
        <taxon>Suillineae</taxon>
        <taxon>Suillaceae</taxon>
        <taxon>Suillus</taxon>
    </lineage>
</organism>
<dbReference type="EMBL" id="JABBWD010000008">
    <property type="protein sequence ID" value="KAG1780622.1"/>
    <property type="molecule type" value="Genomic_DNA"/>
</dbReference>